<keyword evidence="4" id="KW-1185">Reference proteome</keyword>
<comment type="caution">
    <text evidence="3">The sequence shown here is derived from an EMBL/GenBank/DDBJ whole genome shotgun (WGS) entry which is preliminary data.</text>
</comment>
<protein>
    <recommendedName>
        <fullName evidence="2">Jacalin-type lectin domain-containing protein</fullName>
    </recommendedName>
</protein>
<accession>A0A9P9ER04</accession>
<dbReference type="Proteomes" id="UP000717696">
    <property type="component" value="Unassembled WGS sequence"/>
</dbReference>
<reference evidence="3" key="1">
    <citation type="journal article" date="2021" name="Nat. Commun.">
        <title>Genetic determinants of endophytism in the Arabidopsis root mycobiome.</title>
        <authorList>
            <person name="Mesny F."/>
            <person name="Miyauchi S."/>
            <person name="Thiergart T."/>
            <person name="Pickel B."/>
            <person name="Atanasova L."/>
            <person name="Karlsson M."/>
            <person name="Huettel B."/>
            <person name="Barry K.W."/>
            <person name="Haridas S."/>
            <person name="Chen C."/>
            <person name="Bauer D."/>
            <person name="Andreopoulos W."/>
            <person name="Pangilinan J."/>
            <person name="LaButti K."/>
            <person name="Riley R."/>
            <person name="Lipzen A."/>
            <person name="Clum A."/>
            <person name="Drula E."/>
            <person name="Henrissat B."/>
            <person name="Kohler A."/>
            <person name="Grigoriev I.V."/>
            <person name="Martin F.M."/>
            <person name="Hacquard S."/>
        </authorList>
    </citation>
    <scope>NUCLEOTIDE SEQUENCE</scope>
    <source>
        <strain evidence="3">MPI-CAGE-AT-0021</strain>
    </source>
</reference>
<dbReference type="EMBL" id="JAGMUU010000011">
    <property type="protein sequence ID" value="KAH7142929.1"/>
    <property type="molecule type" value="Genomic_DNA"/>
</dbReference>
<feature type="region of interest" description="Disordered" evidence="1">
    <location>
        <begin position="50"/>
        <end position="90"/>
    </location>
</feature>
<proteinExistence type="predicted"/>
<dbReference type="AlphaFoldDB" id="A0A9P9ER04"/>
<gene>
    <name evidence="3" type="ORF">B0J13DRAFT_596179</name>
</gene>
<sequence>MAQSLAPYNNSMRLGQGFNSYTQQICLDQAVSRDMSKAIKAKESITVGSVFGSGNGDKDSDKKALKQGSDDEGPDENTPEENKPQAKSSLTVMPWVKPQIVTYSSRFVDKLSDVTDAMNISGSLSIKTATIGGKANGSYVDSDKFKSSDINFHLQVKVTNQIHDAADYNIFHKLDNVSAKEFPEVYGDCFISGWEEGGELNAVLSVKVHDKAKVFEIKAGLEAELNTATISGEVKADFGMEKNSLNKSTETTISVTWSGGGSIKDPTEDWTIQSLKKAAAAFPELVAITPQRTYAILTKYTSLASFHKQKTDFSPLDYESAGIYTRALLDHYMDYKSLWKQISHATYELKGNRATIETSKIGQDMIELATIYEMPVDKIAEKAAAKAAAGQSVELQIAPASSQALAIVDAPGLDAIANSQGQPIKAGSTTPTVMTKETPEASRITFAPFKANFAGLIHARKVCRFEMAKIVKEVDLVAKEPLLSTDAIRDGYFLNPLVFEQLLPVVRSLSAENAKRRVRDPNAALLLGYIPPVEEHDALPPVFKLEHSISEYALVLQTSVAELAGKAPEYLMQGCAGLYSKKVPSVAKWNNDLESLDATFRPSRISVWVVGQVVHGIQMSYSKDEHKSHGTCTGDPSHIWNLADDGSEIITEVVVRQDEKEVNGSKRPFIRSIAFATSDCNVWDTAVKLDKQEVATTSETKADALTITGTCTWVCPEDGRWSLRGFFSFKAASEPDAAEVPCMLGVVWGKDVFVPLPNATISPPLCKNFLGLGHDLQGNILRFKKLPNYSTFNDKFLMGESVTTGANNYDTAKAFNALNSIDVNWKIAKIAFASKNSRLTGLLVTYTNGETAKHGDFDKNEVWSCEVHSDLVVAKITAGRVAGKPQGPAYVDTVEFIRADDNGRQSAWPLNVSTLRYLGEGTTRVSGEGLSQVVEQAPRMGDNSKWTIRGFYGEHDDVSITRLGVIWGRG</sequence>
<evidence type="ECO:0000313" key="3">
    <source>
        <dbReference type="EMBL" id="KAH7142929.1"/>
    </source>
</evidence>
<evidence type="ECO:0000313" key="4">
    <source>
        <dbReference type="Proteomes" id="UP000717696"/>
    </source>
</evidence>
<dbReference type="Gene3D" id="2.100.10.30">
    <property type="entry name" value="Jacalin-like lectin domain"/>
    <property type="match status" value="1"/>
</dbReference>
<dbReference type="Pfam" id="PF01419">
    <property type="entry name" value="Jacalin"/>
    <property type="match status" value="1"/>
</dbReference>
<dbReference type="OrthoDB" id="3231004at2759"/>
<feature type="compositionally biased region" description="Acidic residues" evidence="1">
    <location>
        <begin position="70"/>
        <end position="79"/>
    </location>
</feature>
<evidence type="ECO:0000256" key="1">
    <source>
        <dbReference type="SAM" id="MobiDB-lite"/>
    </source>
</evidence>
<dbReference type="InterPro" id="IPR036404">
    <property type="entry name" value="Jacalin-like_lectin_dom_sf"/>
</dbReference>
<name>A0A9P9ER04_9HYPO</name>
<organism evidence="3 4">
    <name type="scientific">Dactylonectria estremocensis</name>
    <dbReference type="NCBI Taxonomy" id="1079267"/>
    <lineage>
        <taxon>Eukaryota</taxon>
        <taxon>Fungi</taxon>
        <taxon>Dikarya</taxon>
        <taxon>Ascomycota</taxon>
        <taxon>Pezizomycotina</taxon>
        <taxon>Sordariomycetes</taxon>
        <taxon>Hypocreomycetidae</taxon>
        <taxon>Hypocreales</taxon>
        <taxon>Nectriaceae</taxon>
        <taxon>Dactylonectria</taxon>
    </lineage>
</organism>
<feature type="domain" description="Jacalin-type lectin" evidence="2">
    <location>
        <begin position="603"/>
        <end position="686"/>
    </location>
</feature>
<dbReference type="InterPro" id="IPR001229">
    <property type="entry name" value="Jacalin-like_lectin_dom"/>
</dbReference>
<evidence type="ECO:0000259" key="2">
    <source>
        <dbReference type="Pfam" id="PF01419"/>
    </source>
</evidence>